<keyword evidence="2" id="KW-1185">Reference proteome</keyword>
<evidence type="ECO:0008006" key="3">
    <source>
        <dbReference type="Google" id="ProtNLM"/>
    </source>
</evidence>
<sequence length="180" mass="20529">MNVEKLSQLKQILTDMKKGYDIVSGGYNTIRDLSQGNFSLHEVFLDGLLKVSPTVQKYRKVADIIAFQVSIVKEYKSASGIFKQSNLFNDGEMVYLDKVYDNLFKKSLKNLDDLATVITAGQLRMSDDERLKAIDGIYDDMQDKLTFLRHFNKTTGVLAVQRAKQQSEVSRLQKLYDVTN</sequence>
<reference evidence="1" key="1">
    <citation type="journal article" date="2014" name="Int. J. Syst. Evol. Microbiol.">
        <title>Complete genome sequence of Corynebacterium casei LMG S-19264T (=DSM 44701T), isolated from a smear-ripened cheese.</title>
        <authorList>
            <consortium name="US DOE Joint Genome Institute (JGI-PGF)"/>
            <person name="Walter F."/>
            <person name="Albersmeier A."/>
            <person name="Kalinowski J."/>
            <person name="Ruckert C."/>
        </authorList>
    </citation>
    <scope>NUCLEOTIDE SEQUENCE</scope>
    <source>
        <strain evidence="1">CGMCC 1.15290</strain>
    </source>
</reference>
<organism evidence="1 2">
    <name type="scientific">Filimonas zeae</name>
    <dbReference type="NCBI Taxonomy" id="1737353"/>
    <lineage>
        <taxon>Bacteria</taxon>
        <taxon>Pseudomonadati</taxon>
        <taxon>Bacteroidota</taxon>
        <taxon>Chitinophagia</taxon>
        <taxon>Chitinophagales</taxon>
        <taxon>Chitinophagaceae</taxon>
        <taxon>Filimonas</taxon>
    </lineage>
</organism>
<evidence type="ECO:0000313" key="1">
    <source>
        <dbReference type="EMBL" id="GGH70279.1"/>
    </source>
</evidence>
<evidence type="ECO:0000313" key="2">
    <source>
        <dbReference type="Proteomes" id="UP000627292"/>
    </source>
</evidence>
<gene>
    <name evidence="1" type="ORF">GCM10011379_28380</name>
</gene>
<dbReference type="AlphaFoldDB" id="A0A917J0D2"/>
<proteinExistence type="predicted"/>
<reference evidence="1" key="2">
    <citation type="submission" date="2020-09" db="EMBL/GenBank/DDBJ databases">
        <authorList>
            <person name="Sun Q."/>
            <person name="Zhou Y."/>
        </authorList>
    </citation>
    <scope>NUCLEOTIDE SEQUENCE</scope>
    <source>
        <strain evidence="1">CGMCC 1.15290</strain>
    </source>
</reference>
<accession>A0A917J0D2</accession>
<name>A0A917J0D2_9BACT</name>
<protein>
    <recommendedName>
        <fullName evidence="3">TerB family tellurite resistance protein</fullName>
    </recommendedName>
</protein>
<comment type="caution">
    <text evidence="1">The sequence shown here is derived from an EMBL/GenBank/DDBJ whole genome shotgun (WGS) entry which is preliminary data.</text>
</comment>
<dbReference type="Proteomes" id="UP000627292">
    <property type="component" value="Unassembled WGS sequence"/>
</dbReference>
<dbReference type="EMBL" id="BMIB01000003">
    <property type="protein sequence ID" value="GGH70279.1"/>
    <property type="molecule type" value="Genomic_DNA"/>
</dbReference>